<evidence type="ECO:0000259" key="2">
    <source>
        <dbReference type="Pfam" id="PF20580"/>
    </source>
</evidence>
<feature type="transmembrane region" description="Helical" evidence="1">
    <location>
        <begin position="174"/>
        <end position="192"/>
    </location>
</feature>
<organism evidence="4 5">
    <name type="scientific">candidate division KD3-62 bacterium DG_56</name>
    <dbReference type="NCBI Taxonomy" id="1704032"/>
    <lineage>
        <taxon>Bacteria</taxon>
        <taxon>candidate division KD3-62</taxon>
    </lineage>
</organism>
<evidence type="ECO:0000313" key="5">
    <source>
        <dbReference type="Proteomes" id="UP000052020"/>
    </source>
</evidence>
<reference evidence="4 5" key="1">
    <citation type="journal article" date="2015" name="Microbiome">
        <title>Genomic resolution of linkages in carbon, nitrogen, and sulfur cycling among widespread estuary sediment bacteria.</title>
        <authorList>
            <person name="Baker B.J."/>
            <person name="Lazar C.S."/>
            <person name="Teske A.P."/>
            <person name="Dick G.J."/>
        </authorList>
    </citation>
    <scope>NUCLEOTIDE SEQUENCE [LARGE SCALE GENOMIC DNA]</scope>
    <source>
        <strain evidence="4">DG_56</strain>
    </source>
</reference>
<protein>
    <submittedName>
        <fullName evidence="4">Uncharacterized protein</fullName>
    </submittedName>
</protein>
<sequence>MAGAIVGLVLIMGFASVIGMSVGVAILFFLIYFAISFAVTRMRAELGPPAHDLHDAGPGRMMTSSVGTAALGPHNLSMFALFYWMNRAYRSHPMPHQIEGFKIGERAALNSRSLVWAMMLAALVGAVAGMWSMLHIGYHYGMQSGRVLGPGIIFGWEPYHRLASQLQLPTNPRFGATVAMGIGVGFTLLMLFMRTRFLGWPFHPVGYAVSSSWSMCLLWMPLFIAWLVKLVVLRFGGLRLYRQALPLFLGLILGEHVVGSIWSLIGIFAGFKTYVFWPY</sequence>
<keyword evidence="1" id="KW-1133">Transmembrane helix</keyword>
<evidence type="ECO:0000256" key="1">
    <source>
        <dbReference type="SAM" id="Phobius"/>
    </source>
</evidence>
<proteinExistence type="predicted"/>
<feature type="transmembrane region" description="Helical" evidence="1">
    <location>
        <begin position="244"/>
        <end position="271"/>
    </location>
</feature>
<keyword evidence="1" id="KW-0472">Membrane</keyword>
<gene>
    <name evidence="4" type="ORF">AMK68_01375</name>
</gene>
<dbReference type="InterPro" id="IPR046712">
    <property type="entry name" value="DUF6785"/>
</dbReference>
<keyword evidence="1" id="KW-0812">Transmembrane</keyword>
<dbReference type="Pfam" id="PF20581">
    <property type="entry name" value="DUF6785"/>
    <property type="match status" value="1"/>
</dbReference>
<accession>A0A0S7XQ53</accession>
<feature type="transmembrane region" description="Helical" evidence="1">
    <location>
        <begin position="114"/>
        <end position="134"/>
    </location>
</feature>
<comment type="caution">
    <text evidence="4">The sequence shown here is derived from an EMBL/GenBank/DDBJ whole genome shotgun (WGS) entry which is preliminary data.</text>
</comment>
<feature type="domain" description="DUF6784" evidence="2">
    <location>
        <begin position="178"/>
        <end position="278"/>
    </location>
</feature>
<feature type="transmembrane region" description="Helical" evidence="1">
    <location>
        <begin position="6"/>
        <end position="35"/>
    </location>
</feature>
<name>A0A0S7XQ53_9BACT</name>
<evidence type="ECO:0000259" key="3">
    <source>
        <dbReference type="Pfam" id="PF20581"/>
    </source>
</evidence>
<dbReference type="InterPro" id="IPR046711">
    <property type="entry name" value="DUF6784"/>
</dbReference>
<feature type="domain" description="DUF6785" evidence="3">
    <location>
        <begin position="2"/>
        <end position="141"/>
    </location>
</feature>
<dbReference type="Proteomes" id="UP000052020">
    <property type="component" value="Unassembled WGS sequence"/>
</dbReference>
<evidence type="ECO:0000313" key="4">
    <source>
        <dbReference type="EMBL" id="KPJ64551.1"/>
    </source>
</evidence>
<dbReference type="Pfam" id="PF20580">
    <property type="entry name" value="DUF6784"/>
    <property type="match status" value="1"/>
</dbReference>
<dbReference type="AlphaFoldDB" id="A0A0S7XQ53"/>
<dbReference type="EMBL" id="LIZY01000021">
    <property type="protein sequence ID" value="KPJ64551.1"/>
    <property type="molecule type" value="Genomic_DNA"/>
</dbReference>
<feature type="transmembrane region" description="Helical" evidence="1">
    <location>
        <begin position="66"/>
        <end position="85"/>
    </location>
</feature>
<feature type="transmembrane region" description="Helical" evidence="1">
    <location>
        <begin position="212"/>
        <end position="232"/>
    </location>
</feature>